<dbReference type="GeneID" id="2874943"/>
<sequence length="222" mass="24014">MAAAGKGKSEGLLGITQSDARILLLGILSADNAGKIDFKKLSVIAPYKNPATAYSAYRQARKRFYAANGTVDPSSSGAQATPPKKAPAKKKGAAAAVDSDSANENDDSLVEGAEPVSPSPTPKPKRQRKTAPKPQVVIENEAEMDHDSDDSSLKPEQKQLEADLTNAIKAEGQYTPRLHRWKTDEEQIMTDINLDAEFEEMERNKQLSEARRSSAKLAPLPE</sequence>
<feature type="compositionally biased region" description="Basic and acidic residues" evidence="1">
    <location>
        <begin position="201"/>
        <end position="212"/>
    </location>
</feature>
<dbReference type="OMA" id="GSANVMF"/>
<dbReference type="STRING" id="227321.Q5BCM3"/>
<organism evidence="2 3">
    <name type="scientific">Emericella nidulans (strain FGSC A4 / ATCC 38163 / CBS 112.46 / NRRL 194 / M139)</name>
    <name type="common">Aspergillus nidulans</name>
    <dbReference type="NCBI Taxonomy" id="227321"/>
    <lineage>
        <taxon>Eukaryota</taxon>
        <taxon>Fungi</taxon>
        <taxon>Dikarya</taxon>
        <taxon>Ascomycota</taxon>
        <taxon>Pezizomycotina</taxon>
        <taxon>Eurotiomycetes</taxon>
        <taxon>Eurotiomycetidae</taxon>
        <taxon>Eurotiales</taxon>
        <taxon>Aspergillaceae</taxon>
        <taxon>Aspergillus</taxon>
        <taxon>Aspergillus subgen. Nidulantes</taxon>
    </lineage>
</organism>
<dbReference type="AlphaFoldDB" id="Q5BCM3"/>
<dbReference type="eggNOG" id="ENOG502RNU4">
    <property type="taxonomic scope" value="Eukaryota"/>
</dbReference>
<dbReference type="InParanoid" id="Q5BCM3"/>
<gene>
    <name evidence="2" type="ORF">ANIA_01707</name>
</gene>
<name>Q5BCM3_EMENI</name>
<protein>
    <submittedName>
        <fullName evidence="2">Histone h1.3., putative (AFU_orthologue AFUA_4G08295)</fullName>
    </submittedName>
</protein>
<proteinExistence type="predicted"/>
<evidence type="ECO:0000313" key="3">
    <source>
        <dbReference type="Proteomes" id="UP000000560"/>
    </source>
</evidence>
<dbReference type="KEGG" id="ani:ANIA_01707"/>
<accession>C8VNV7</accession>
<dbReference type="Proteomes" id="UP000000560">
    <property type="component" value="Chromosome VII"/>
</dbReference>
<evidence type="ECO:0000313" key="2">
    <source>
        <dbReference type="EMBL" id="CBF85407.1"/>
    </source>
</evidence>
<feature type="region of interest" description="Disordered" evidence="1">
    <location>
        <begin position="68"/>
        <end position="164"/>
    </location>
</feature>
<feature type="region of interest" description="Disordered" evidence="1">
    <location>
        <begin position="200"/>
        <end position="222"/>
    </location>
</feature>
<dbReference type="HOGENOM" id="CLU_1245340_0_0_1"/>
<dbReference type="EMBL" id="BN001307">
    <property type="protein sequence ID" value="CBF85407.1"/>
    <property type="molecule type" value="Genomic_DNA"/>
</dbReference>
<reference evidence="3" key="1">
    <citation type="journal article" date="2005" name="Nature">
        <title>Sequencing of Aspergillus nidulans and comparative analysis with A. fumigatus and A. oryzae.</title>
        <authorList>
            <person name="Galagan J.E."/>
            <person name="Calvo S.E."/>
            <person name="Cuomo C."/>
            <person name="Ma L.J."/>
            <person name="Wortman J.R."/>
            <person name="Batzoglou S."/>
            <person name="Lee S.I."/>
            <person name="Basturkmen M."/>
            <person name="Spevak C.C."/>
            <person name="Clutterbuck J."/>
            <person name="Kapitonov V."/>
            <person name="Jurka J."/>
            <person name="Scazzocchio C."/>
            <person name="Farman M."/>
            <person name="Butler J."/>
            <person name="Purcell S."/>
            <person name="Harris S."/>
            <person name="Braus G.H."/>
            <person name="Draht O."/>
            <person name="Busch S."/>
            <person name="D'Enfert C."/>
            <person name="Bouchier C."/>
            <person name="Goldman G.H."/>
            <person name="Bell-Pedersen D."/>
            <person name="Griffiths-Jones S."/>
            <person name="Doonan J.H."/>
            <person name="Yu J."/>
            <person name="Vienken K."/>
            <person name="Pain A."/>
            <person name="Freitag M."/>
            <person name="Selker E.U."/>
            <person name="Archer D.B."/>
            <person name="Penalva M.A."/>
            <person name="Oakley B.R."/>
            <person name="Momany M."/>
            <person name="Tanaka T."/>
            <person name="Kumagai T."/>
            <person name="Asai K."/>
            <person name="Machida M."/>
            <person name="Nierman W.C."/>
            <person name="Denning D.W."/>
            <person name="Caddick M."/>
            <person name="Hynes M."/>
            <person name="Paoletti M."/>
            <person name="Fischer R."/>
            <person name="Miller B."/>
            <person name="Dyer P."/>
            <person name="Sachs M.S."/>
            <person name="Osmani S.A."/>
            <person name="Birren B.W."/>
        </authorList>
    </citation>
    <scope>NUCLEOTIDE SEQUENCE [LARGE SCALE GENOMIC DNA]</scope>
    <source>
        <strain evidence="3">FGSC A4 / ATCC 38163 / CBS 112.46 / NRRL 194 / M139</strain>
    </source>
</reference>
<accession>Q5BCM3</accession>
<dbReference type="VEuPathDB" id="FungiDB:AN1707"/>
<dbReference type="RefSeq" id="XP_659311.1">
    <property type="nucleotide sequence ID" value="XM_654219.1"/>
</dbReference>
<keyword evidence="3" id="KW-1185">Reference proteome</keyword>
<evidence type="ECO:0000256" key="1">
    <source>
        <dbReference type="SAM" id="MobiDB-lite"/>
    </source>
</evidence>
<reference evidence="3" key="2">
    <citation type="journal article" date="2009" name="Fungal Genet. Biol.">
        <title>The 2008 update of the Aspergillus nidulans genome annotation: a community effort.</title>
        <authorList>
            <person name="Wortman J.R."/>
            <person name="Gilsenan J.M."/>
            <person name="Joardar V."/>
            <person name="Deegan J."/>
            <person name="Clutterbuck J."/>
            <person name="Andersen M.R."/>
            <person name="Archer D."/>
            <person name="Bencina M."/>
            <person name="Braus G."/>
            <person name="Coutinho P."/>
            <person name="von Dohren H."/>
            <person name="Doonan J."/>
            <person name="Driessen A.J."/>
            <person name="Durek P."/>
            <person name="Espeso E."/>
            <person name="Fekete E."/>
            <person name="Flipphi M."/>
            <person name="Estrada C.G."/>
            <person name="Geysens S."/>
            <person name="Goldman G."/>
            <person name="de Groot P.W."/>
            <person name="Hansen K."/>
            <person name="Harris S.D."/>
            <person name="Heinekamp T."/>
            <person name="Helmstaedt K."/>
            <person name="Henrissat B."/>
            <person name="Hofmann G."/>
            <person name="Homan T."/>
            <person name="Horio T."/>
            <person name="Horiuchi H."/>
            <person name="James S."/>
            <person name="Jones M."/>
            <person name="Karaffa L."/>
            <person name="Karanyi Z."/>
            <person name="Kato M."/>
            <person name="Keller N."/>
            <person name="Kelly D.E."/>
            <person name="Kiel J.A."/>
            <person name="Kim J.M."/>
            <person name="van der Klei I.J."/>
            <person name="Klis F.M."/>
            <person name="Kovalchuk A."/>
            <person name="Krasevec N."/>
            <person name="Kubicek C.P."/>
            <person name="Liu B."/>
            <person name="Maccabe A."/>
            <person name="Meyer V."/>
            <person name="Mirabito P."/>
            <person name="Miskei M."/>
            <person name="Mos M."/>
            <person name="Mullins J."/>
            <person name="Nelson D.R."/>
            <person name="Nielsen J."/>
            <person name="Oakley B.R."/>
            <person name="Osmani S.A."/>
            <person name="Pakula T."/>
            <person name="Paszewski A."/>
            <person name="Paulsen I."/>
            <person name="Pilsyk S."/>
            <person name="Pocsi I."/>
            <person name="Punt P.J."/>
            <person name="Ram A.F."/>
            <person name="Ren Q."/>
            <person name="Robellet X."/>
            <person name="Robson G."/>
            <person name="Seiboth B."/>
            <person name="van Solingen P."/>
            <person name="Specht T."/>
            <person name="Sun J."/>
            <person name="Taheri-Talesh N."/>
            <person name="Takeshita N."/>
            <person name="Ussery D."/>
            <person name="vanKuyk P.A."/>
            <person name="Visser H."/>
            <person name="van de Vondervoort P.J."/>
            <person name="de Vries R.P."/>
            <person name="Walton J."/>
            <person name="Xiang X."/>
            <person name="Xiong Y."/>
            <person name="Zeng A.P."/>
            <person name="Brandt B.W."/>
            <person name="Cornell M.J."/>
            <person name="van den Hondel C.A."/>
            <person name="Visser J."/>
            <person name="Oliver S.G."/>
            <person name="Turner G."/>
        </authorList>
    </citation>
    <scope>GENOME REANNOTATION</scope>
    <source>
        <strain evidence="3">FGSC A4 / ATCC 38163 / CBS 112.46 / NRRL 194 / M139</strain>
    </source>
</reference>
<dbReference type="OrthoDB" id="5403747at2759"/>
<feature type="compositionally biased region" description="Basic and acidic residues" evidence="1">
    <location>
        <begin position="143"/>
        <end position="161"/>
    </location>
</feature>